<gene>
    <name evidence="10" type="ORF">RGQ29_032252</name>
    <name evidence="9" type="ORF">RGQ29_032467</name>
</gene>
<dbReference type="Gene3D" id="1.10.10.10">
    <property type="entry name" value="Winged helix-like DNA-binding domain superfamily/Winged helix DNA-binding domain"/>
    <property type="match status" value="1"/>
</dbReference>
<keyword evidence="1" id="KW-0677">Repeat</keyword>
<feature type="domain" description="NB-ARC" evidence="5">
    <location>
        <begin position="165"/>
        <end position="340"/>
    </location>
</feature>
<dbReference type="AlphaFoldDB" id="A0AAN7DVN7"/>
<keyword evidence="2" id="KW-0547">Nucleotide-binding</keyword>
<dbReference type="SUPFAM" id="SSF52058">
    <property type="entry name" value="L domain-like"/>
    <property type="match status" value="1"/>
</dbReference>
<evidence type="ECO:0000259" key="7">
    <source>
        <dbReference type="Pfam" id="PF23559"/>
    </source>
</evidence>
<dbReference type="Gene3D" id="3.80.10.10">
    <property type="entry name" value="Ribonuclease Inhibitor"/>
    <property type="match status" value="2"/>
</dbReference>
<keyword evidence="11" id="KW-1185">Reference proteome</keyword>
<dbReference type="PANTHER" id="PTHR36766:SF61">
    <property type="entry name" value="NB-ARC DOMAIN DISEASE RESISTANCE PROTEIN"/>
    <property type="match status" value="1"/>
</dbReference>
<dbReference type="Gene3D" id="3.40.50.300">
    <property type="entry name" value="P-loop containing nucleotide triphosphate hydrolases"/>
    <property type="match status" value="1"/>
</dbReference>
<dbReference type="InterPro" id="IPR041118">
    <property type="entry name" value="Rx_N"/>
</dbReference>
<dbReference type="InterPro" id="IPR032675">
    <property type="entry name" value="LRR_dom_sf"/>
</dbReference>
<feature type="domain" description="Disease resistance N-terminal" evidence="6">
    <location>
        <begin position="13"/>
        <end position="98"/>
    </location>
</feature>
<dbReference type="Gene3D" id="1.20.5.4130">
    <property type="match status" value="1"/>
</dbReference>
<dbReference type="Pfam" id="PF23598">
    <property type="entry name" value="LRR_14"/>
    <property type="match status" value="1"/>
</dbReference>
<evidence type="ECO:0000313" key="9">
    <source>
        <dbReference type="EMBL" id="KAK4551208.1"/>
    </source>
</evidence>
<protein>
    <submittedName>
        <fullName evidence="9">Uncharacterized protein</fullName>
    </submittedName>
</protein>
<dbReference type="InterPro" id="IPR038005">
    <property type="entry name" value="RX-like_CC"/>
</dbReference>
<dbReference type="EMBL" id="JAXUIC010000043">
    <property type="protein sequence ID" value="KAK4551830.1"/>
    <property type="molecule type" value="Genomic_DNA"/>
</dbReference>
<dbReference type="Pfam" id="PF18052">
    <property type="entry name" value="Rx_N"/>
    <property type="match status" value="1"/>
</dbReference>
<reference evidence="9 11" key="1">
    <citation type="journal article" date="2023" name="G3 (Bethesda)">
        <title>A haplotype-resolved chromosome-scale genome for Quercus rubra L. provides insights into the genetics of adaptive traits for red oak species.</title>
        <authorList>
            <person name="Kapoor B."/>
            <person name="Jenkins J."/>
            <person name="Schmutz J."/>
            <person name="Zhebentyayeva T."/>
            <person name="Kuelheim C."/>
            <person name="Coggeshall M."/>
            <person name="Heim C."/>
            <person name="Lasky J.R."/>
            <person name="Leites L."/>
            <person name="Islam-Faridi N."/>
            <person name="Romero-Severson J."/>
            <person name="DeLeo V.L."/>
            <person name="Lucas S.M."/>
            <person name="Lazic D."/>
            <person name="Gailing O."/>
            <person name="Carlson J."/>
            <person name="Staton M."/>
        </authorList>
    </citation>
    <scope>NUCLEOTIDE SEQUENCE [LARGE SCALE GENOMIC DNA]</scope>
    <source>
        <strain evidence="9">Pseudo-F2</strain>
    </source>
</reference>
<dbReference type="InterPro" id="IPR027417">
    <property type="entry name" value="P-loop_NTPase"/>
</dbReference>
<dbReference type="InterPro" id="IPR055414">
    <property type="entry name" value="LRR_R13L4/SHOC2-like"/>
</dbReference>
<feature type="domain" description="Disease resistance protein winged helix" evidence="7">
    <location>
        <begin position="424"/>
        <end position="495"/>
    </location>
</feature>
<evidence type="ECO:0000313" key="10">
    <source>
        <dbReference type="EMBL" id="KAK4551830.1"/>
    </source>
</evidence>
<evidence type="ECO:0000256" key="1">
    <source>
        <dbReference type="ARBA" id="ARBA00022737"/>
    </source>
</evidence>
<dbReference type="SUPFAM" id="SSF52540">
    <property type="entry name" value="P-loop containing nucleoside triphosphate hydrolases"/>
    <property type="match status" value="1"/>
</dbReference>
<feature type="domain" description="Disease resistance R13L4/SHOC-2-like LRR" evidence="8">
    <location>
        <begin position="566"/>
        <end position="768"/>
    </location>
</feature>
<name>A0AAN7DVN7_QUERU</name>
<dbReference type="InterPro" id="IPR058922">
    <property type="entry name" value="WHD_DRP"/>
</dbReference>
<evidence type="ECO:0000313" key="11">
    <source>
        <dbReference type="Proteomes" id="UP001324115"/>
    </source>
</evidence>
<dbReference type="Pfam" id="PF23559">
    <property type="entry name" value="WHD_DRP"/>
    <property type="match status" value="1"/>
</dbReference>
<evidence type="ECO:0000256" key="2">
    <source>
        <dbReference type="ARBA" id="ARBA00022741"/>
    </source>
</evidence>
<dbReference type="GO" id="GO:0051707">
    <property type="term" value="P:response to other organism"/>
    <property type="evidence" value="ECO:0007669"/>
    <property type="project" value="UniProtKB-ARBA"/>
</dbReference>
<organism evidence="9 11">
    <name type="scientific">Quercus rubra</name>
    <name type="common">Northern red oak</name>
    <name type="synonym">Quercus borealis</name>
    <dbReference type="NCBI Taxonomy" id="3512"/>
    <lineage>
        <taxon>Eukaryota</taxon>
        <taxon>Viridiplantae</taxon>
        <taxon>Streptophyta</taxon>
        <taxon>Embryophyta</taxon>
        <taxon>Tracheophyta</taxon>
        <taxon>Spermatophyta</taxon>
        <taxon>Magnoliopsida</taxon>
        <taxon>eudicotyledons</taxon>
        <taxon>Gunneridae</taxon>
        <taxon>Pentapetalae</taxon>
        <taxon>rosids</taxon>
        <taxon>fabids</taxon>
        <taxon>Fagales</taxon>
        <taxon>Fagaceae</taxon>
        <taxon>Quercus</taxon>
    </lineage>
</organism>
<comment type="caution">
    <text evidence="9">The sequence shown here is derived from an EMBL/GenBank/DDBJ whole genome shotgun (WGS) entry which is preliminary data.</text>
</comment>
<dbReference type="PRINTS" id="PR00364">
    <property type="entry name" value="DISEASERSIST"/>
</dbReference>
<dbReference type="InterPro" id="IPR036388">
    <property type="entry name" value="WH-like_DNA-bd_sf"/>
</dbReference>
<dbReference type="FunFam" id="3.40.50.300:FF:001091">
    <property type="entry name" value="Probable disease resistance protein At1g61300"/>
    <property type="match status" value="1"/>
</dbReference>
<dbReference type="Pfam" id="PF00931">
    <property type="entry name" value="NB-ARC"/>
    <property type="match status" value="1"/>
</dbReference>
<dbReference type="GO" id="GO:0043531">
    <property type="term" value="F:ADP binding"/>
    <property type="evidence" value="ECO:0007669"/>
    <property type="project" value="InterPro"/>
</dbReference>
<dbReference type="InterPro" id="IPR002182">
    <property type="entry name" value="NB-ARC"/>
</dbReference>
<dbReference type="Proteomes" id="UP001324115">
    <property type="component" value="Unassembled WGS sequence"/>
</dbReference>
<dbReference type="EMBL" id="JAXUIC010000106">
    <property type="protein sequence ID" value="KAK4551208.1"/>
    <property type="molecule type" value="Genomic_DNA"/>
</dbReference>
<dbReference type="InterPro" id="IPR042197">
    <property type="entry name" value="Apaf_helical"/>
</dbReference>
<dbReference type="PANTHER" id="PTHR36766">
    <property type="entry name" value="PLANT BROAD-SPECTRUM MILDEW RESISTANCE PROTEIN RPW8"/>
    <property type="match status" value="1"/>
</dbReference>
<evidence type="ECO:0000256" key="4">
    <source>
        <dbReference type="ARBA" id="ARBA00022840"/>
    </source>
</evidence>
<dbReference type="GO" id="GO:0005524">
    <property type="term" value="F:ATP binding"/>
    <property type="evidence" value="ECO:0007669"/>
    <property type="project" value="UniProtKB-KW"/>
</dbReference>
<dbReference type="GO" id="GO:0006952">
    <property type="term" value="P:defense response"/>
    <property type="evidence" value="ECO:0007669"/>
    <property type="project" value="UniProtKB-KW"/>
</dbReference>
<dbReference type="Gene3D" id="1.10.8.430">
    <property type="entry name" value="Helical domain of apoptotic protease-activating factors"/>
    <property type="match status" value="1"/>
</dbReference>
<dbReference type="CDD" id="cd14798">
    <property type="entry name" value="RX-CC_like"/>
    <property type="match status" value="1"/>
</dbReference>
<accession>A0AAN7DVN7</accession>
<keyword evidence="4" id="KW-0067">ATP-binding</keyword>
<evidence type="ECO:0000259" key="8">
    <source>
        <dbReference type="Pfam" id="PF23598"/>
    </source>
</evidence>
<evidence type="ECO:0000259" key="5">
    <source>
        <dbReference type="Pfam" id="PF00931"/>
    </source>
</evidence>
<sequence length="827" mass="94550">MAEDPLSSPGGKVVEMLASFVCRESVLLTYDFKSDLGKLRHSLTTIQAVLLDADARQVENVDVSVWLRRLKDVAYDTTDVVDEFEYEALRRQEVPRKVRLLSFSFIKSFGYRFKMGSRIKDIRRRLEEIAKEKNYFHIKERLEGMHIVHMERERERIQRLVIGRDNDKQRIIDLLMDPENYVSVIPIVGIGGMGKTTLARYVYDDERVARNFDCKLWVSMSQDFKVSNVAKEILTPAGAEAKAGMVIENLKMDHLEAIVRNILKGKKFLIILDDVWNVSTEEWNDLKNSLVGGARGSKIVVTTRYHKVASVMSPTGPIHEIKGLPEANCLSLFLKCAFNEGEEKKYPELVDIGEEIVKKCRNGVPLAVRALGSLLYSKTDYRDWISIRDSEIWRQNGNYIMPLLTLSYHQLPSYLKQCFAYCSLYPKGYSYDSKELIQCWMANGLLLQTSNKTTQDPENIGLQHVKELLSRSFFQELRDFGSHFRFKMHDLFHDLSLHVAQNDYCLIENPTNYHARARHVSFLGNHLGVDEATMVLHKLSNKVRTIFFPSEDVLPVSVDESFVKTCISRLKLLRLLDLSFSSIEQLPNSINTLKLLKYLSLCGNKKIKKLPNSICNLQNLETLILVGCKELEELPRDIYKMTSLRYLSITTKQTCLPDNGIECLHSLRTLIFEDCPRIESLAEGIQRLTALRRLAFGSCECLISLPRGMKQLTALESLTINGCGKLDFVEGEDYPMSLRSVVVSALPQLVALPQWLRGSAKSLQFLCISDCDYLGALPEWFSDLSSLRKLEIWGCQKLTSMPEGMDHLTALRDLVIEDNYELSRNCK</sequence>
<keyword evidence="3" id="KW-0611">Plant defense</keyword>
<evidence type="ECO:0000259" key="6">
    <source>
        <dbReference type="Pfam" id="PF18052"/>
    </source>
</evidence>
<proteinExistence type="predicted"/>
<evidence type="ECO:0000256" key="3">
    <source>
        <dbReference type="ARBA" id="ARBA00022821"/>
    </source>
</evidence>